<feature type="domain" description="Integrase catalytic" evidence="2">
    <location>
        <begin position="665"/>
        <end position="748"/>
    </location>
</feature>
<dbReference type="Pfam" id="PF00078">
    <property type="entry name" value="RVT_1"/>
    <property type="match status" value="1"/>
</dbReference>
<dbReference type="Pfam" id="PF17921">
    <property type="entry name" value="Integrase_H2C2"/>
    <property type="match status" value="1"/>
</dbReference>
<dbReference type="OrthoDB" id="1915114at2759"/>
<comment type="caution">
    <text evidence="3">The sequence shown here is derived from an EMBL/GenBank/DDBJ whole genome shotgun (WGS) entry which is preliminary data.</text>
</comment>
<dbReference type="InterPro" id="IPR001584">
    <property type="entry name" value="Integrase_cat-core"/>
</dbReference>
<name>A0A9Q0K9M8_9MAGN</name>
<dbReference type="PANTHER" id="PTHR48475">
    <property type="entry name" value="RIBONUCLEASE H"/>
    <property type="match status" value="1"/>
</dbReference>
<evidence type="ECO:0000259" key="2">
    <source>
        <dbReference type="PROSITE" id="PS50994"/>
    </source>
</evidence>
<feature type="domain" description="RNase H type-1" evidence="1">
    <location>
        <begin position="378"/>
        <end position="510"/>
    </location>
</feature>
<dbReference type="Gene3D" id="3.30.420.10">
    <property type="entry name" value="Ribonuclease H-like superfamily/Ribonuclease H"/>
    <property type="match status" value="2"/>
</dbReference>
<dbReference type="CDD" id="cd09279">
    <property type="entry name" value="RNase_HI_like"/>
    <property type="match status" value="1"/>
</dbReference>
<evidence type="ECO:0000259" key="1">
    <source>
        <dbReference type="PROSITE" id="PS50879"/>
    </source>
</evidence>
<dbReference type="PROSITE" id="PS50879">
    <property type="entry name" value="RNASE_H_1"/>
    <property type="match status" value="1"/>
</dbReference>
<reference evidence="3" key="1">
    <citation type="journal article" date="2023" name="Plant J.">
        <title>The genome of the king protea, Protea cynaroides.</title>
        <authorList>
            <person name="Chang J."/>
            <person name="Duong T.A."/>
            <person name="Schoeman C."/>
            <person name="Ma X."/>
            <person name="Roodt D."/>
            <person name="Barker N."/>
            <person name="Li Z."/>
            <person name="Van de Peer Y."/>
            <person name="Mizrachi E."/>
        </authorList>
    </citation>
    <scope>NUCLEOTIDE SEQUENCE</scope>
    <source>
        <tissue evidence="3">Young leaves</tissue>
    </source>
</reference>
<proteinExistence type="predicted"/>
<dbReference type="InterPro" id="IPR041588">
    <property type="entry name" value="Integrase_H2C2"/>
</dbReference>
<dbReference type="Gene3D" id="1.10.340.70">
    <property type="match status" value="1"/>
</dbReference>
<dbReference type="InterPro" id="IPR000477">
    <property type="entry name" value="RT_dom"/>
</dbReference>
<dbReference type="SUPFAM" id="SSF53098">
    <property type="entry name" value="Ribonuclease H-like"/>
    <property type="match status" value="1"/>
</dbReference>
<dbReference type="InterPro" id="IPR043128">
    <property type="entry name" value="Rev_trsase/Diguanyl_cyclase"/>
</dbReference>
<dbReference type="GO" id="GO:0004523">
    <property type="term" value="F:RNA-DNA hybrid ribonuclease activity"/>
    <property type="evidence" value="ECO:0007669"/>
    <property type="project" value="InterPro"/>
</dbReference>
<dbReference type="Proteomes" id="UP001141806">
    <property type="component" value="Unassembled WGS sequence"/>
</dbReference>
<dbReference type="PANTHER" id="PTHR48475:SF1">
    <property type="entry name" value="RNASE H TYPE-1 DOMAIN-CONTAINING PROTEIN"/>
    <property type="match status" value="1"/>
</dbReference>
<accession>A0A9Q0K9M8</accession>
<dbReference type="Gene3D" id="3.30.70.270">
    <property type="match status" value="1"/>
</dbReference>
<dbReference type="SUPFAM" id="SSF56672">
    <property type="entry name" value="DNA/RNA polymerases"/>
    <property type="match status" value="1"/>
</dbReference>
<sequence>MTLTSEDQDKSPDVQQFTLPINGIIPNWSCHDNFVYPRGLPCNPHIMTMSEPRVLRSFDKMESFSNFEFVPLGIISSVPLLLNMNKDDILNYSAFTSSFPSTSNSNFENDENNEPFPEILQYIQASEEKKAQPVDEDFKIINLGFLEVTKYPEWLENVVIVPKKDGRLRVCIDYRNLNKVSPKDDFPLPKIEILVDNTANHALLSFMDGFSGYNQIKMAPKNKEKTIFITDWGTYCYIVMPFGLKNAGATYQRIATKILHDLVHKEVEVYVDDMIVKSFTREGHIPTLRKFFERIKQYKLRLNPQKCAFGVIAGKTLGRLSRWLLLLFEFDITYTTQKSIKGSVIIEHLSALPVEDNLRHFEDVFSDEEVYTTQEEWKNDTWIMFFDGAANHMGYGAGVLFIDPEGAFEPFLFRLEFDCTNNIAEYEACIMGLKAALAIGVSRLKVYGDSSIVIYHVRGDWKTKDGKLVPYQQCAITLAQKFRQIEFDYSPRDTNKYVDALAALASMIGNDSLGRIKPLIIEKRVRHVHLEEVNALTIDVRPWFAPIIDFIKERKYPVEATIGERKSLRRYASQFILCEDILYKRSHKGVQLVCVDEEQVQNVIEQVHQGICGPHMNARMLAKKILKMGYYWNTMEADCAEFVRKCHKCQIQANLIHVPPTELHTLSSPWPFSTWGIDVIGKVHPKALNGQEFILVATDYFTKWVEAQSYAKLTANKVAKFLQEYIIFQHGMPHSIISDQGQHFRGRV</sequence>
<dbReference type="InterPro" id="IPR012337">
    <property type="entry name" value="RNaseH-like_sf"/>
</dbReference>
<protein>
    <submittedName>
        <fullName evidence="3">Uncharacterized protein</fullName>
    </submittedName>
</protein>
<dbReference type="PROSITE" id="PS50994">
    <property type="entry name" value="INTEGRASE"/>
    <property type="match status" value="1"/>
</dbReference>
<evidence type="ECO:0000313" key="3">
    <source>
        <dbReference type="EMBL" id="KAJ4966414.1"/>
    </source>
</evidence>
<dbReference type="InterPro" id="IPR036397">
    <property type="entry name" value="RNaseH_sf"/>
</dbReference>
<dbReference type="EMBL" id="JAMYWD010000007">
    <property type="protein sequence ID" value="KAJ4966414.1"/>
    <property type="molecule type" value="Genomic_DNA"/>
</dbReference>
<gene>
    <name evidence="3" type="ORF">NE237_018263</name>
</gene>
<dbReference type="CDD" id="cd01647">
    <property type="entry name" value="RT_LTR"/>
    <property type="match status" value="1"/>
</dbReference>
<dbReference type="AlphaFoldDB" id="A0A9Q0K9M8"/>
<dbReference type="InterPro" id="IPR043502">
    <property type="entry name" value="DNA/RNA_pol_sf"/>
</dbReference>
<organism evidence="3 4">
    <name type="scientific">Protea cynaroides</name>
    <dbReference type="NCBI Taxonomy" id="273540"/>
    <lineage>
        <taxon>Eukaryota</taxon>
        <taxon>Viridiplantae</taxon>
        <taxon>Streptophyta</taxon>
        <taxon>Embryophyta</taxon>
        <taxon>Tracheophyta</taxon>
        <taxon>Spermatophyta</taxon>
        <taxon>Magnoliopsida</taxon>
        <taxon>Proteales</taxon>
        <taxon>Proteaceae</taxon>
        <taxon>Protea</taxon>
    </lineage>
</organism>
<evidence type="ECO:0000313" key="4">
    <source>
        <dbReference type="Proteomes" id="UP001141806"/>
    </source>
</evidence>
<dbReference type="Pfam" id="PF13456">
    <property type="entry name" value="RVT_3"/>
    <property type="match status" value="1"/>
</dbReference>
<keyword evidence="4" id="KW-1185">Reference proteome</keyword>
<dbReference type="InterPro" id="IPR002156">
    <property type="entry name" value="RNaseH_domain"/>
</dbReference>
<dbReference type="Gene3D" id="3.10.10.10">
    <property type="entry name" value="HIV Type 1 Reverse Transcriptase, subunit A, domain 1"/>
    <property type="match status" value="1"/>
</dbReference>
<dbReference type="GO" id="GO:0015074">
    <property type="term" value="P:DNA integration"/>
    <property type="evidence" value="ECO:0007669"/>
    <property type="project" value="InterPro"/>
</dbReference>
<dbReference type="GO" id="GO:0003676">
    <property type="term" value="F:nucleic acid binding"/>
    <property type="evidence" value="ECO:0007669"/>
    <property type="project" value="InterPro"/>
</dbReference>